<dbReference type="PROSITE" id="PS51935">
    <property type="entry name" value="NLPC_P60"/>
    <property type="match status" value="1"/>
</dbReference>
<feature type="domain" description="NlpC/P60" evidence="6">
    <location>
        <begin position="59"/>
        <end position="192"/>
    </location>
</feature>
<comment type="caution">
    <text evidence="7">The sequence shown here is derived from an EMBL/GenBank/DDBJ whole genome shotgun (WGS) entry which is preliminary data.</text>
</comment>
<protein>
    <recommendedName>
        <fullName evidence="6">NlpC/P60 domain-containing protein</fullName>
    </recommendedName>
</protein>
<keyword evidence="5" id="KW-0788">Thiol protease</keyword>
<dbReference type="Pfam" id="PF00877">
    <property type="entry name" value="NLPC_P60"/>
    <property type="match status" value="1"/>
</dbReference>
<name>A0A162CL94_9FLAO</name>
<dbReference type="Gene3D" id="3.90.1720.10">
    <property type="entry name" value="endopeptidase domain like (from Nostoc punctiforme)"/>
    <property type="match status" value="1"/>
</dbReference>
<dbReference type="AlphaFoldDB" id="A0A162CL94"/>
<keyword evidence="8" id="KW-1185">Reference proteome</keyword>
<dbReference type="PANTHER" id="PTHR47360">
    <property type="entry name" value="MUREIN DD-ENDOPEPTIDASE MEPS/MUREIN LD-CARBOXYPEPTIDASE"/>
    <property type="match status" value="1"/>
</dbReference>
<evidence type="ECO:0000256" key="2">
    <source>
        <dbReference type="ARBA" id="ARBA00022670"/>
    </source>
</evidence>
<dbReference type="EMBL" id="LQRT01000046">
    <property type="protein sequence ID" value="KZS38934.1"/>
    <property type="molecule type" value="Genomic_DNA"/>
</dbReference>
<evidence type="ECO:0000259" key="6">
    <source>
        <dbReference type="PROSITE" id="PS51935"/>
    </source>
</evidence>
<dbReference type="Proteomes" id="UP000076715">
    <property type="component" value="Unassembled WGS sequence"/>
</dbReference>
<dbReference type="GO" id="GO:0006508">
    <property type="term" value="P:proteolysis"/>
    <property type="evidence" value="ECO:0007669"/>
    <property type="project" value="UniProtKB-KW"/>
</dbReference>
<dbReference type="PANTHER" id="PTHR47360:SF1">
    <property type="entry name" value="ENDOPEPTIDASE NLPC-RELATED"/>
    <property type="match status" value="1"/>
</dbReference>
<dbReference type="InterPro" id="IPR038765">
    <property type="entry name" value="Papain-like_cys_pep_sf"/>
</dbReference>
<evidence type="ECO:0000256" key="3">
    <source>
        <dbReference type="ARBA" id="ARBA00022729"/>
    </source>
</evidence>
<dbReference type="PROSITE" id="PS51257">
    <property type="entry name" value="PROKAR_LIPOPROTEIN"/>
    <property type="match status" value="1"/>
</dbReference>
<comment type="similarity">
    <text evidence="1">Belongs to the peptidase C40 family.</text>
</comment>
<organism evidence="7 8">
    <name type="scientific">Aquimarina aggregata</name>
    <dbReference type="NCBI Taxonomy" id="1642818"/>
    <lineage>
        <taxon>Bacteria</taxon>
        <taxon>Pseudomonadati</taxon>
        <taxon>Bacteroidota</taxon>
        <taxon>Flavobacteriia</taxon>
        <taxon>Flavobacteriales</taxon>
        <taxon>Flavobacteriaceae</taxon>
        <taxon>Aquimarina</taxon>
    </lineage>
</organism>
<dbReference type="InterPro" id="IPR000064">
    <property type="entry name" value="NLP_P60_dom"/>
</dbReference>
<keyword evidence="3" id="KW-0732">Signal</keyword>
<evidence type="ECO:0000256" key="4">
    <source>
        <dbReference type="ARBA" id="ARBA00022801"/>
    </source>
</evidence>
<dbReference type="OrthoDB" id="9807055at2"/>
<accession>A0A162CL94</accession>
<keyword evidence="2" id="KW-0645">Protease</keyword>
<dbReference type="GO" id="GO:0008234">
    <property type="term" value="F:cysteine-type peptidase activity"/>
    <property type="evidence" value="ECO:0007669"/>
    <property type="project" value="UniProtKB-KW"/>
</dbReference>
<evidence type="ECO:0000256" key="1">
    <source>
        <dbReference type="ARBA" id="ARBA00007074"/>
    </source>
</evidence>
<reference evidence="7 8" key="1">
    <citation type="submission" date="2016-01" db="EMBL/GenBank/DDBJ databases">
        <title>The draft genome sequence of Aquimarina sp. RZW4-3-2.</title>
        <authorList>
            <person name="Wang Y."/>
        </authorList>
    </citation>
    <scope>NUCLEOTIDE SEQUENCE [LARGE SCALE GENOMIC DNA]</scope>
    <source>
        <strain evidence="7 8">RZW4-3-2</strain>
    </source>
</reference>
<proteinExistence type="inferred from homology"/>
<dbReference type="InterPro" id="IPR052062">
    <property type="entry name" value="Murein_DD/LD_carboxypeptidase"/>
</dbReference>
<gene>
    <name evidence="7" type="ORF">AWE51_15240</name>
</gene>
<dbReference type="STRING" id="1642818.AWE51_15240"/>
<dbReference type="RefSeq" id="WP_066318898.1">
    <property type="nucleotide sequence ID" value="NZ_CANLSS010000031.1"/>
</dbReference>
<evidence type="ECO:0000256" key="5">
    <source>
        <dbReference type="ARBA" id="ARBA00022807"/>
    </source>
</evidence>
<dbReference type="SUPFAM" id="SSF54001">
    <property type="entry name" value="Cysteine proteinases"/>
    <property type="match status" value="1"/>
</dbReference>
<keyword evidence="4" id="KW-0378">Hydrolase</keyword>
<evidence type="ECO:0000313" key="8">
    <source>
        <dbReference type="Proteomes" id="UP000076715"/>
    </source>
</evidence>
<evidence type="ECO:0000313" key="7">
    <source>
        <dbReference type="EMBL" id="KZS38934.1"/>
    </source>
</evidence>
<sequence>MSIRLLVGVVSLIFIFTSCGGSKSSVDDIVVVYDDVKVEKSLLPVQIKYGKLLNIKPDSLQNVELYHFIDKWINTPYRLGGETSDGIDCSSFTQLLYTEVFDKYIERTAEKQFESRAIKRFRGKEFLQEGDFVFFQSKNEVKISHVGIFLKNNKFVHSTSYKGKVGSSGVKVSNINDPHWSKYFVAGGKRVDL</sequence>